<name>A0ABS6JRN5_9BACI</name>
<dbReference type="InterPro" id="IPR014001">
    <property type="entry name" value="Helicase_ATP-bd"/>
</dbReference>
<keyword evidence="3 7" id="KW-0347">Helicase</keyword>
<dbReference type="Proteomes" id="UP000790580">
    <property type="component" value="Unassembled WGS sequence"/>
</dbReference>
<dbReference type="PROSITE" id="PS51192">
    <property type="entry name" value="HELICASE_ATP_BIND_1"/>
    <property type="match status" value="1"/>
</dbReference>
<keyword evidence="1" id="KW-0547">Nucleotide-binding</keyword>
<dbReference type="GO" id="GO:0004386">
    <property type="term" value="F:helicase activity"/>
    <property type="evidence" value="ECO:0007669"/>
    <property type="project" value="UniProtKB-KW"/>
</dbReference>
<dbReference type="InterPro" id="IPR050699">
    <property type="entry name" value="RNA-DNA_Helicase"/>
</dbReference>
<dbReference type="PANTHER" id="PTHR12131:SF1">
    <property type="entry name" value="ATP-DEPENDENT RNA HELICASE SUPV3L1, MITOCHONDRIAL-RELATED"/>
    <property type="match status" value="1"/>
</dbReference>
<evidence type="ECO:0000259" key="6">
    <source>
        <dbReference type="PROSITE" id="PS51194"/>
    </source>
</evidence>
<dbReference type="Pfam" id="PF00271">
    <property type="entry name" value="Helicase_C"/>
    <property type="match status" value="1"/>
</dbReference>
<keyword evidence="4" id="KW-0067">ATP-binding</keyword>
<dbReference type="Gene3D" id="1.20.272.40">
    <property type="match status" value="1"/>
</dbReference>
<evidence type="ECO:0000313" key="7">
    <source>
        <dbReference type="EMBL" id="MBU9721217.1"/>
    </source>
</evidence>
<evidence type="ECO:0000256" key="1">
    <source>
        <dbReference type="ARBA" id="ARBA00022741"/>
    </source>
</evidence>
<sequence>MTKLTEVYEQAIMRTKEKVLEDIDNYLGSKEVVSLLSDYISDREKYLEQIWINVWLNKVTNDVSKKEKKSYLQDRGFVVEGVDKKLINHLFRTEMRTYKIFNVIQWLKSEYDLGGKGGWQALYSQARLNHIRNQKVKEIEAKKLKVRKDIECILSRIVDEEWTSVYIPLRFILSKELLNDIKNQKYKLIETIKIEEKLSQNGYFDENDYTFVKEFLYELTGSIEKNMYWEYETYEDVYTKIIRAALLEILYDMVNEEISEEARSVLTHSEKSFDHELSNVLQEAVFQIELDFMNKFKEEYFVDLITLAAIPFDQEIHQEIYEQNLLDRERRKEEELLAIQKEKEAEERMVEDIFGREYTLPLGRDIQYFLHIGETNTGKTHHALDNMKKADSGIYLAPLRLLALEVYDKLNSEGVSCGLKTGEEEKGMVGATHISCTVEMFHERDYYDCLVIDEAQMIADKDRGFSWYKAITQANAKEVHIIGSLNSKNMILQLLGDSSVVIKEYKRDIPLEVEQNLFRLKHTGKGDALVCFSRKKVLETASVLENKGHSVSMIYGSMPPETRKKQMERFISGETSVIVATDAIGMGLNLPIRRIVFLENEKFDGTRRRRLSSQEIKQIAGRAGRKGIYDVGKVAFTSDIKLMTRLLEQEDELVQTFTVAPTTSIFERFQRYSHDLGYFFYLWDKFESPKGTKKASLSEERELYTFIEDTEMEARLPLMELYGFLHLPFSKKEPILIKQWRDKMSALVKGEQLPEPNIKRNGLEELELSYKALGLHLLFLYRLGKGTEALYWERIREEISDLIHEQLKTDVKKIRKKCKHCGRDLPLDFKYQICDSCHWARRKRRPY</sequence>
<proteinExistence type="predicted"/>
<accession>A0ABS6JRN5</accession>
<evidence type="ECO:0000256" key="3">
    <source>
        <dbReference type="ARBA" id="ARBA00022806"/>
    </source>
</evidence>
<dbReference type="RefSeq" id="WP_088075299.1">
    <property type="nucleotide sequence ID" value="NZ_JAHQCR010000031.1"/>
</dbReference>
<dbReference type="EMBL" id="JAHQCR010000031">
    <property type="protein sequence ID" value="MBU9721217.1"/>
    <property type="molecule type" value="Genomic_DNA"/>
</dbReference>
<dbReference type="InterPro" id="IPR055206">
    <property type="entry name" value="DEXQc_SUV3"/>
</dbReference>
<evidence type="ECO:0000256" key="2">
    <source>
        <dbReference type="ARBA" id="ARBA00022801"/>
    </source>
</evidence>
<protein>
    <submittedName>
        <fullName evidence="7">RNA helicase</fullName>
    </submittedName>
</protein>
<evidence type="ECO:0000256" key="4">
    <source>
        <dbReference type="ARBA" id="ARBA00022840"/>
    </source>
</evidence>
<dbReference type="Gene3D" id="3.40.50.300">
    <property type="entry name" value="P-loop containing nucleotide triphosphate hydrolases"/>
    <property type="match status" value="2"/>
</dbReference>
<dbReference type="SUPFAM" id="SSF52540">
    <property type="entry name" value="P-loop containing nucleoside triphosphate hydrolases"/>
    <property type="match status" value="1"/>
</dbReference>
<dbReference type="PROSITE" id="PS51194">
    <property type="entry name" value="HELICASE_CTER"/>
    <property type="match status" value="1"/>
</dbReference>
<dbReference type="Pfam" id="PF22527">
    <property type="entry name" value="DEXQc_Suv3"/>
    <property type="match status" value="1"/>
</dbReference>
<dbReference type="SMART" id="SM00490">
    <property type="entry name" value="HELICc"/>
    <property type="match status" value="1"/>
</dbReference>
<dbReference type="PANTHER" id="PTHR12131">
    <property type="entry name" value="ATP-DEPENDENT RNA AND DNA HELICASE"/>
    <property type="match status" value="1"/>
</dbReference>
<dbReference type="InterPro" id="IPR027417">
    <property type="entry name" value="P-loop_NTPase"/>
</dbReference>
<organism evidence="7 8">
    <name type="scientific">Evansella alkalicola</name>
    <dbReference type="NCBI Taxonomy" id="745819"/>
    <lineage>
        <taxon>Bacteria</taxon>
        <taxon>Bacillati</taxon>
        <taxon>Bacillota</taxon>
        <taxon>Bacilli</taxon>
        <taxon>Bacillales</taxon>
        <taxon>Bacillaceae</taxon>
        <taxon>Evansella</taxon>
    </lineage>
</organism>
<dbReference type="InterPro" id="IPR001650">
    <property type="entry name" value="Helicase_C-like"/>
</dbReference>
<dbReference type="SMART" id="SM00487">
    <property type="entry name" value="DEXDc"/>
    <property type="match status" value="1"/>
</dbReference>
<gene>
    <name evidence="7" type="ORF">KS407_07115</name>
</gene>
<keyword evidence="2" id="KW-0378">Hydrolase</keyword>
<evidence type="ECO:0000313" key="8">
    <source>
        <dbReference type="Proteomes" id="UP000790580"/>
    </source>
</evidence>
<evidence type="ECO:0000259" key="5">
    <source>
        <dbReference type="PROSITE" id="PS51192"/>
    </source>
</evidence>
<feature type="domain" description="Helicase ATP-binding" evidence="5">
    <location>
        <begin position="360"/>
        <end position="519"/>
    </location>
</feature>
<reference evidence="7 8" key="1">
    <citation type="submission" date="2021-06" db="EMBL/GenBank/DDBJ databases">
        <title>Bacillus sp. RD4P76, an endophyte from a halophyte.</title>
        <authorList>
            <person name="Sun J.-Q."/>
        </authorList>
    </citation>
    <scope>NUCLEOTIDE SEQUENCE [LARGE SCALE GENOMIC DNA]</scope>
    <source>
        <strain evidence="7 8">JCM 17098</strain>
    </source>
</reference>
<feature type="domain" description="Helicase C-terminal" evidence="6">
    <location>
        <begin position="512"/>
        <end position="665"/>
    </location>
</feature>
<comment type="caution">
    <text evidence="7">The sequence shown here is derived from an EMBL/GenBank/DDBJ whole genome shotgun (WGS) entry which is preliminary data.</text>
</comment>
<keyword evidence="8" id="KW-1185">Reference proteome</keyword>